<reference evidence="1" key="1">
    <citation type="submission" date="2022-06" db="EMBL/GenBank/DDBJ databases">
        <authorList>
            <person name="Berger JAMES D."/>
            <person name="Berger JAMES D."/>
        </authorList>
    </citation>
    <scope>NUCLEOTIDE SEQUENCE [LARGE SCALE GENOMIC DNA]</scope>
</reference>
<sequence length="100" mass="11258">MGRILEELLNRPAPLNLPAIKAAHINLPLHVAPPTIEEIKMVIKQMVSGKSVGSDSIPTEALKSVIEVAESMLHVLFRKICEEEQLIPRNWKKRHIIKIP</sequence>
<reference evidence="2" key="2">
    <citation type="submission" date="2023-11" db="UniProtKB">
        <authorList>
            <consortium name="WormBaseParasite"/>
        </authorList>
    </citation>
    <scope>IDENTIFICATION</scope>
</reference>
<dbReference type="Proteomes" id="UP000050792">
    <property type="component" value="Unassembled WGS sequence"/>
</dbReference>
<dbReference type="AlphaFoldDB" id="A0A183R0T3"/>
<dbReference type="WBParaSite" id="SRDH1_19720.1">
    <property type="protein sequence ID" value="SRDH1_19720.1"/>
    <property type="gene ID" value="SRDH1_19720"/>
</dbReference>
<keyword evidence="1" id="KW-1185">Reference proteome</keyword>
<accession>A0A183R0T3</accession>
<evidence type="ECO:0000313" key="2">
    <source>
        <dbReference type="WBParaSite" id="SRDH1_19720.1"/>
    </source>
</evidence>
<organism evidence="1 2">
    <name type="scientific">Schistosoma rodhaini</name>
    <dbReference type="NCBI Taxonomy" id="6188"/>
    <lineage>
        <taxon>Eukaryota</taxon>
        <taxon>Metazoa</taxon>
        <taxon>Spiralia</taxon>
        <taxon>Lophotrochozoa</taxon>
        <taxon>Platyhelminthes</taxon>
        <taxon>Trematoda</taxon>
        <taxon>Digenea</taxon>
        <taxon>Strigeidida</taxon>
        <taxon>Schistosomatoidea</taxon>
        <taxon>Schistosomatidae</taxon>
        <taxon>Schistosoma</taxon>
    </lineage>
</organism>
<name>A0A183R0T3_9TREM</name>
<proteinExistence type="predicted"/>
<evidence type="ECO:0000313" key="1">
    <source>
        <dbReference type="Proteomes" id="UP000050792"/>
    </source>
</evidence>
<protein>
    <submittedName>
        <fullName evidence="2">RNA-directed DNA polymerase from mobile element jockey</fullName>
    </submittedName>
</protein>